<dbReference type="GeneID" id="92830338"/>
<reference evidence="1 2" key="1">
    <citation type="submission" date="2012-02" db="EMBL/GenBank/DDBJ databases">
        <title>Whole genome shotgun sequence of Escherichia hermannii NBRC 105704.</title>
        <authorList>
            <person name="Yoshida I."/>
            <person name="Hosoyama A."/>
            <person name="Tsuchikane K."/>
            <person name="Katsumata H."/>
            <person name="Yamazaki S."/>
            <person name="Fujita N."/>
        </authorList>
    </citation>
    <scope>NUCLEOTIDE SEQUENCE [LARGE SCALE GENOMIC DNA]</scope>
    <source>
        <strain evidence="1 2">NBRC 105704</strain>
    </source>
</reference>
<dbReference type="PANTHER" id="PTHR40278">
    <property type="entry name" value="DNA UTILIZATION PROTEIN HOFN"/>
    <property type="match status" value="1"/>
</dbReference>
<dbReference type="AlphaFoldDB" id="H5V3C6"/>
<protein>
    <submittedName>
        <fullName evidence="1">Putative DNA utilization protein HofN</fullName>
    </submittedName>
</protein>
<name>H5V3C6_ATLHE</name>
<gene>
    <name evidence="1" type="primary">hofN</name>
    <name evidence="1" type="ORF">EH105704_07_00510</name>
</gene>
<dbReference type="Proteomes" id="UP000010297">
    <property type="component" value="Unassembled WGS sequence"/>
</dbReference>
<proteinExistence type="predicted"/>
<dbReference type="PANTHER" id="PTHR40278:SF1">
    <property type="entry name" value="DNA UTILIZATION PROTEIN HOFN"/>
    <property type="match status" value="1"/>
</dbReference>
<evidence type="ECO:0000313" key="1">
    <source>
        <dbReference type="EMBL" id="GAB52484.1"/>
    </source>
</evidence>
<organism evidence="1 2">
    <name type="scientific">Atlantibacter hermannii NBRC 105704</name>
    <dbReference type="NCBI Taxonomy" id="1115512"/>
    <lineage>
        <taxon>Bacteria</taxon>
        <taxon>Pseudomonadati</taxon>
        <taxon>Pseudomonadota</taxon>
        <taxon>Gammaproteobacteria</taxon>
        <taxon>Enterobacterales</taxon>
        <taxon>Enterobacteriaceae</taxon>
        <taxon>Atlantibacter</taxon>
    </lineage>
</organism>
<dbReference type="eggNOG" id="COG3166">
    <property type="taxonomic scope" value="Bacteria"/>
</dbReference>
<evidence type="ECO:0000313" key="2">
    <source>
        <dbReference type="Proteomes" id="UP000010297"/>
    </source>
</evidence>
<dbReference type="InterPro" id="IPR007813">
    <property type="entry name" value="PilN"/>
</dbReference>
<sequence>MSRLINLLPWRAQRIKRRALLWTALFSVGLAGIALGSGAWRWSIHQHIVQVRAMPPSAQQLQAQRDHTVRLRKRLETLTALHQQRLSTLRHQQRLRDWAQRLAQLATQLPDAVWLSALRFDADQLEITGKSLTMQASGEWAGVIKTLPGIRDVQQGATERDTDAAWRFRWVLAVEHDDAQTR</sequence>
<dbReference type="Pfam" id="PF05137">
    <property type="entry name" value="PilN"/>
    <property type="match status" value="1"/>
</dbReference>
<dbReference type="EMBL" id="BAFF01000007">
    <property type="protein sequence ID" value="GAB52484.1"/>
    <property type="molecule type" value="Genomic_DNA"/>
</dbReference>
<dbReference type="InterPro" id="IPR052534">
    <property type="entry name" value="Extracell_DNA_Util/SecSys_Comp"/>
</dbReference>
<keyword evidence="2" id="KW-1185">Reference proteome</keyword>
<comment type="caution">
    <text evidence="1">The sequence shown here is derived from an EMBL/GenBank/DDBJ whole genome shotgun (WGS) entry which is preliminary data.</text>
</comment>
<accession>H5V3C6</accession>
<dbReference type="RefSeq" id="WP_002436430.1">
    <property type="nucleotide sequence ID" value="NZ_BAFF01000007.1"/>
</dbReference>